<dbReference type="EMBL" id="AZEA01000013">
    <property type="protein sequence ID" value="KRK88022.1"/>
    <property type="molecule type" value="Genomic_DNA"/>
</dbReference>
<protein>
    <recommendedName>
        <fullName evidence="3">BS ykrK family protein</fullName>
    </recommendedName>
</protein>
<comment type="caution">
    <text evidence="1">The sequence shown here is derived from an EMBL/GenBank/DDBJ whole genome shotgun (WGS) entry which is preliminary data.</text>
</comment>
<evidence type="ECO:0008006" key="3">
    <source>
        <dbReference type="Google" id="ProtNLM"/>
    </source>
</evidence>
<dbReference type="Proteomes" id="UP000051581">
    <property type="component" value="Unassembled WGS sequence"/>
</dbReference>
<dbReference type="AlphaFoldDB" id="A0A0R1KWL5"/>
<dbReference type="OrthoDB" id="3191472at2"/>
<dbReference type="PATRIC" id="fig|1423808.3.peg.674"/>
<evidence type="ECO:0000313" key="2">
    <source>
        <dbReference type="Proteomes" id="UP000051581"/>
    </source>
</evidence>
<accession>A0A0R1KWL5</accession>
<organism evidence="1 2">
    <name type="scientific">Lentilactobacillus sunkii DSM 19904</name>
    <dbReference type="NCBI Taxonomy" id="1423808"/>
    <lineage>
        <taxon>Bacteria</taxon>
        <taxon>Bacillati</taxon>
        <taxon>Bacillota</taxon>
        <taxon>Bacilli</taxon>
        <taxon>Lactobacillales</taxon>
        <taxon>Lactobacillaceae</taxon>
        <taxon>Lentilactobacillus</taxon>
    </lineage>
</organism>
<dbReference type="InterPro" id="IPR014975">
    <property type="entry name" value="DUF1836"/>
</dbReference>
<proteinExistence type="predicted"/>
<name>A0A0R1KWL5_9LACO</name>
<evidence type="ECO:0000313" key="1">
    <source>
        <dbReference type="EMBL" id="KRK88022.1"/>
    </source>
</evidence>
<dbReference type="Pfam" id="PF08876">
    <property type="entry name" value="DUF1836"/>
    <property type="match status" value="1"/>
</dbReference>
<dbReference type="RefSeq" id="WP_057825571.1">
    <property type="nucleotide sequence ID" value="NZ_AZEA01000013.1"/>
</dbReference>
<reference evidence="1 2" key="1">
    <citation type="journal article" date="2015" name="Genome Announc.">
        <title>Expanding the biotechnology potential of lactobacilli through comparative genomics of 213 strains and associated genera.</title>
        <authorList>
            <person name="Sun Z."/>
            <person name="Harris H.M."/>
            <person name="McCann A."/>
            <person name="Guo C."/>
            <person name="Argimon S."/>
            <person name="Zhang W."/>
            <person name="Yang X."/>
            <person name="Jeffery I.B."/>
            <person name="Cooney J.C."/>
            <person name="Kagawa T.F."/>
            <person name="Liu W."/>
            <person name="Song Y."/>
            <person name="Salvetti E."/>
            <person name="Wrobel A."/>
            <person name="Rasinkangas P."/>
            <person name="Parkhill J."/>
            <person name="Rea M.C."/>
            <person name="O'Sullivan O."/>
            <person name="Ritari J."/>
            <person name="Douillard F.P."/>
            <person name="Paul Ross R."/>
            <person name="Yang R."/>
            <person name="Briner A.E."/>
            <person name="Felis G.E."/>
            <person name="de Vos W.M."/>
            <person name="Barrangou R."/>
            <person name="Klaenhammer T.R."/>
            <person name="Caufield P.W."/>
            <person name="Cui Y."/>
            <person name="Zhang H."/>
            <person name="O'Toole P.W."/>
        </authorList>
    </citation>
    <scope>NUCLEOTIDE SEQUENCE [LARGE SCALE GENOMIC DNA]</scope>
    <source>
        <strain evidence="1 2">DSM 19904</strain>
    </source>
</reference>
<sequence length="174" mass="19584">MPKKTTELEVRLPMWDELPTFSLHLDQLLDLTNGVLEPITGDKVTKTMLHNYFKDKILVPPVKKRYYRTQLAGSIVVGLLKNIFTLSEVKAGLITMLGTGSPKAGYNNFVVMFNEQAAKVGTEISDPTSLELKSANQATLMQYDAVQSILFWLLAKYRLNDLMDNEQEEAATEN</sequence>
<keyword evidence="2" id="KW-1185">Reference proteome</keyword>
<gene>
    <name evidence="1" type="ORF">FD17_GL000670</name>
</gene>